<name>A0ABQ4F412_9ACTN</name>
<accession>A0ABQ4F412</accession>
<evidence type="ECO:0000313" key="3">
    <source>
        <dbReference type="EMBL" id="GIH01648.1"/>
    </source>
</evidence>
<evidence type="ECO:0000256" key="1">
    <source>
        <dbReference type="SAM" id="MobiDB-lite"/>
    </source>
</evidence>
<feature type="region of interest" description="Disordered" evidence="1">
    <location>
        <begin position="241"/>
        <end position="279"/>
    </location>
</feature>
<comment type="caution">
    <text evidence="3">The sequence shown here is derived from an EMBL/GenBank/DDBJ whole genome shotgun (WGS) entry which is preliminary data.</text>
</comment>
<keyword evidence="4" id="KW-1185">Reference proteome</keyword>
<evidence type="ECO:0000256" key="2">
    <source>
        <dbReference type="SAM" id="Phobius"/>
    </source>
</evidence>
<keyword evidence="2" id="KW-0812">Transmembrane</keyword>
<keyword evidence="2" id="KW-1133">Transmembrane helix</keyword>
<feature type="compositionally biased region" description="Basic residues" evidence="1">
    <location>
        <begin position="269"/>
        <end position="279"/>
    </location>
</feature>
<organism evidence="3 4">
    <name type="scientific">Plantactinospora mayteni</name>
    <dbReference type="NCBI Taxonomy" id="566021"/>
    <lineage>
        <taxon>Bacteria</taxon>
        <taxon>Bacillati</taxon>
        <taxon>Actinomycetota</taxon>
        <taxon>Actinomycetes</taxon>
        <taxon>Micromonosporales</taxon>
        <taxon>Micromonosporaceae</taxon>
        <taxon>Plantactinospora</taxon>
    </lineage>
</organism>
<keyword evidence="2" id="KW-0472">Membrane</keyword>
<reference evidence="3 4" key="1">
    <citation type="submission" date="2021-01" db="EMBL/GenBank/DDBJ databases">
        <title>Whole genome shotgun sequence of Plantactinospora mayteni NBRC 109088.</title>
        <authorList>
            <person name="Komaki H."/>
            <person name="Tamura T."/>
        </authorList>
    </citation>
    <scope>NUCLEOTIDE SEQUENCE [LARGE SCALE GENOMIC DNA]</scope>
    <source>
        <strain evidence="3 4">NBRC 109088</strain>
    </source>
</reference>
<protein>
    <recommendedName>
        <fullName evidence="5">Secreted protein</fullName>
    </recommendedName>
</protein>
<evidence type="ECO:0000313" key="4">
    <source>
        <dbReference type="Proteomes" id="UP000621500"/>
    </source>
</evidence>
<dbReference type="RefSeq" id="WP_203862892.1">
    <property type="nucleotide sequence ID" value="NZ_BAAAZQ010000008.1"/>
</dbReference>
<feature type="transmembrane region" description="Helical" evidence="2">
    <location>
        <begin position="12"/>
        <end position="35"/>
    </location>
</feature>
<evidence type="ECO:0008006" key="5">
    <source>
        <dbReference type="Google" id="ProtNLM"/>
    </source>
</evidence>
<gene>
    <name evidence="3" type="ORF">Pma05_82200</name>
</gene>
<dbReference type="EMBL" id="BONX01000079">
    <property type="protein sequence ID" value="GIH01648.1"/>
    <property type="molecule type" value="Genomic_DNA"/>
</dbReference>
<dbReference type="Proteomes" id="UP000621500">
    <property type="component" value="Unassembled WGS sequence"/>
</dbReference>
<proteinExistence type="predicted"/>
<sequence>MENLLFDFVIEVIRSTTLWLVLLGLALAGGIWLVVRPRGAATDHRDNGSGYDVAVRDAEGRRERLVARASELHRYAEEVAVAAERSAVTAQRRRDGWLAAQEAVETTWQAYEAADAAARRVGAAAVLPEPRTPRTPAEYADRERFLHRAAMVACTRQELTVLQLSDALANRNGWDPRRHPAEQEIVLRRVARDSLLAGYRTAEERERTAWRDAEVAAAAARSLREEAYAAASRAAQLRRWLPVPAGKPRGAVTEPTRQQHNELAPQQRPTRRWRAARAG</sequence>